<evidence type="ECO:0000256" key="1">
    <source>
        <dbReference type="SAM" id="SignalP"/>
    </source>
</evidence>
<reference evidence="2 3" key="1">
    <citation type="submission" date="2022-03" db="EMBL/GenBank/DDBJ databases">
        <title>Novel taxa within the pig intestine.</title>
        <authorList>
            <person name="Wylensek D."/>
            <person name="Bishof K."/>
            <person name="Afrizal A."/>
            <person name="Clavel T."/>
        </authorList>
    </citation>
    <scope>NUCLEOTIDE SEQUENCE [LARGE SCALE GENOMIC DNA]</scope>
    <source>
        <strain evidence="2 3">CLA-KB-P133</strain>
    </source>
</reference>
<dbReference type="CDD" id="cd02947">
    <property type="entry name" value="TRX_family"/>
    <property type="match status" value="1"/>
</dbReference>
<evidence type="ECO:0000313" key="2">
    <source>
        <dbReference type="EMBL" id="MDX8419288.1"/>
    </source>
</evidence>
<dbReference type="InterPro" id="IPR036249">
    <property type="entry name" value="Thioredoxin-like_sf"/>
</dbReference>
<protein>
    <submittedName>
        <fullName evidence="2">Thioredoxin family protein</fullName>
    </submittedName>
</protein>
<name>A0AB35U0Y9_9FIRM</name>
<feature type="signal peptide" evidence="1">
    <location>
        <begin position="1"/>
        <end position="18"/>
    </location>
</feature>
<dbReference type="PROSITE" id="PS00194">
    <property type="entry name" value="THIOREDOXIN_1"/>
    <property type="match status" value="1"/>
</dbReference>
<keyword evidence="1" id="KW-0732">Signal</keyword>
<feature type="chain" id="PRO_5044346870" evidence="1">
    <location>
        <begin position="19"/>
        <end position="214"/>
    </location>
</feature>
<dbReference type="Gene3D" id="3.40.30.10">
    <property type="entry name" value="Glutaredoxin"/>
    <property type="match status" value="1"/>
</dbReference>
<accession>A0AB35U0Y9</accession>
<sequence>MKKTIIGCALLASLVLTGCGQSKTIQAPASASASGNNAGAINLNASKPDLSAYVFLKDDDPAFLEISTEESLKLFENGTGIVFYSYETCPWCNRVIPVLDEAAKEAGITVFYVNIYSDDFMSKSDTEKSDIIQSLYTCLDPILKKEKDSETGEEKPVMEVPEVVAVKDGKIVGHHLGVVDDFTLDTNNLSEYQVTDDQVKELKNIYLDLFKEIQ</sequence>
<organism evidence="2 3">
    <name type="scientific">Grylomicrobium aquisgranensis</name>
    <dbReference type="NCBI Taxonomy" id="2926318"/>
    <lineage>
        <taxon>Bacteria</taxon>
        <taxon>Bacillati</taxon>
        <taxon>Bacillota</taxon>
        <taxon>Erysipelotrichia</taxon>
        <taxon>Erysipelotrichales</taxon>
        <taxon>Erysipelotrichaceae</taxon>
        <taxon>Grylomicrobium</taxon>
    </lineage>
</organism>
<dbReference type="EMBL" id="JALBUR010000007">
    <property type="protein sequence ID" value="MDX8419288.1"/>
    <property type="molecule type" value="Genomic_DNA"/>
</dbReference>
<keyword evidence="3" id="KW-1185">Reference proteome</keyword>
<evidence type="ECO:0000313" key="3">
    <source>
        <dbReference type="Proteomes" id="UP001286174"/>
    </source>
</evidence>
<dbReference type="PROSITE" id="PS51257">
    <property type="entry name" value="PROKAR_LIPOPROTEIN"/>
    <property type="match status" value="1"/>
</dbReference>
<dbReference type="Proteomes" id="UP001286174">
    <property type="component" value="Unassembled WGS sequence"/>
</dbReference>
<dbReference type="AlphaFoldDB" id="A0AB35U0Y9"/>
<comment type="caution">
    <text evidence="2">The sequence shown here is derived from an EMBL/GenBank/DDBJ whole genome shotgun (WGS) entry which is preliminary data.</text>
</comment>
<dbReference type="RefSeq" id="WP_370595756.1">
    <property type="nucleotide sequence ID" value="NZ_JALBUR010000007.1"/>
</dbReference>
<proteinExistence type="predicted"/>
<gene>
    <name evidence="2" type="ORF">MOZ60_04170</name>
</gene>
<dbReference type="SUPFAM" id="SSF52833">
    <property type="entry name" value="Thioredoxin-like"/>
    <property type="match status" value="1"/>
</dbReference>
<dbReference type="InterPro" id="IPR017937">
    <property type="entry name" value="Thioredoxin_CS"/>
</dbReference>